<proteinExistence type="predicted"/>
<dbReference type="PANTHER" id="PTHR22617">
    <property type="entry name" value="CHEMOTAXIS SENSOR HISTIDINE KINASE-RELATED"/>
    <property type="match status" value="1"/>
</dbReference>
<dbReference type="Gene3D" id="2.30.30.40">
    <property type="entry name" value="SH3 Domains"/>
    <property type="match status" value="1"/>
</dbReference>
<evidence type="ECO:0000313" key="2">
    <source>
        <dbReference type="EMBL" id="NQV66773.1"/>
    </source>
</evidence>
<evidence type="ECO:0000259" key="1">
    <source>
        <dbReference type="PROSITE" id="PS50851"/>
    </source>
</evidence>
<evidence type="ECO:0000313" key="3">
    <source>
        <dbReference type="Proteomes" id="UP000754644"/>
    </source>
</evidence>
<dbReference type="InterPro" id="IPR002545">
    <property type="entry name" value="CheW-lke_dom"/>
</dbReference>
<dbReference type="GO" id="GO:0006935">
    <property type="term" value="P:chemotaxis"/>
    <property type="evidence" value="ECO:0007669"/>
    <property type="project" value="InterPro"/>
</dbReference>
<dbReference type="EMBL" id="JABMOJ010000580">
    <property type="protein sequence ID" value="NQV66773.1"/>
    <property type="molecule type" value="Genomic_DNA"/>
</dbReference>
<feature type="domain" description="CheW-like" evidence="1">
    <location>
        <begin position="33"/>
        <end position="173"/>
    </location>
</feature>
<dbReference type="SMART" id="SM00260">
    <property type="entry name" value="CheW"/>
    <property type="match status" value="1"/>
</dbReference>
<dbReference type="PROSITE" id="PS50851">
    <property type="entry name" value="CHEW"/>
    <property type="match status" value="1"/>
</dbReference>
<dbReference type="SUPFAM" id="SSF50341">
    <property type="entry name" value="CheW-like"/>
    <property type="match status" value="1"/>
</dbReference>
<comment type="caution">
    <text evidence="2">The sequence shown here is derived from an EMBL/GenBank/DDBJ whole genome shotgun (WGS) entry which is preliminary data.</text>
</comment>
<sequence length="180" mass="19691">MSRQNALAVLSALARRSEQIAIELPAKETAQTHWNGLGFSLLGQRFVTPMNEVAELMRLPASTRLPGVKPFVIGIANIRGRLMALLDLAAFFGASSSLPRVQRRVLAVEDEEHYFGFLVDESLGMQHFPSDAYAETIDEVDLMFQPFIKGGYRVAGAVWPVMSLKALAADPGLETLSSQS</sequence>
<dbReference type="GO" id="GO:0007165">
    <property type="term" value="P:signal transduction"/>
    <property type="evidence" value="ECO:0007669"/>
    <property type="project" value="InterPro"/>
</dbReference>
<organism evidence="2 3">
    <name type="scientific">SAR86 cluster bacterium</name>
    <dbReference type="NCBI Taxonomy" id="2030880"/>
    <lineage>
        <taxon>Bacteria</taxon>
        <taxon>Pseudomonadati</taxon>
        <taxon>Pseudomonadota</taxon>
        <taxon>Gammaproteobacteria</taxon>
        <taxon>SAR86 cluster</taxon>
    </lineage>
</organism>
<dbReference type="PANTHER" id="PTHR22617:SF43">
    <property type="entry name" value="PROTEIN PILI"/>
    <property type="match status" value="1"/>
</dbReference>
<dbReference type="Pfam" id="PF01584">
    <property type="entry name" value="CheW"/>
    <property type="match status" value="1"/>
</dbReference>
<name>A0A972W011_9GAMM</name>
<accession>A0A972W011</accession>
<dbReference type="InterPro" id="IPR036061">
    <property type="entry name" value="CheW-like_dom_sf"/>
</dbReference>
<reference evidence="2" key="1">
    <citation type="submission" date="2020-05" db="EMBL/GenBank/DDBJ databases">
        <title>Sulfur intermediates as new biogeochemical hubs in an aquatic model microbial ecosystem.</title>
        <authorList>
            <person name="Vigneron A."/>
        </authorList>
    </citation>
    <scope>NUCLEOTIDE SEQUENCE</scope>
    <source>
        <strain evidence="2">Bin.250</strain>
    </source>
</reference>
<dbReference type="Gene3D" id="2.40.50.180">
    <property type="entry name" value="CheA-289, Domain 4"/>
    <property type="match status" value="1"/>
</dbReference>
<dbReference type="InterPro" id="IPR039315">
    <property type="entry name" value="CheW"/>
</dbReference>
<dbReference type="Proteomes" id="UP000754644">
    <property type="component" value="Unassembled WGS sequence"/>
</dbReference>
<dbReference type="GO" id="GO:0005829">
    <property type="term" value="C:cytosol"/>
    <property type="evidence" value="ECO:0007669"/>
    <property type="project" value="TreeGrafter"/>
</dbReference>
<gene>
    <name evidence="2" type="ORF">HQ497_15545</name>
</gene>
<protein>
    <submittedName>
        <fullName evidence="2">Purine-binding chemotaxis protein CheW</fullName>
    </submittedName>
</protein>
<dbReference type="AlphaFoldDB" id="A0A972W011"/>